<evidence type="ECO:0008006" key="5">
    <source>
        <dbReference type="Google" id="ProtNLM"/>
    </source>
</evidence>
<dbReference type="AlphaFoldDB" id="A0A6G1GQL1"/>
<gene>
    <name evidence="3" type="ORF">K402DRAFT_182606</name>
</gene>
<reference evidence="3" key="1">
    <citation type="journal article" date="2020" name="Stud. Mycol.">
        <title>101 Dothideomycetes genomes: a test case for predicting lifestyles and emergence of pathogens.</title>
        <authorList>
            <person name="Haridas S."/>
            <person name="Albert R."/>
            <person name="Binder M."/>
            <person name="Bloem J."/>
            <person name="Labutti K."/>
            <person name="Salamov A."/>
            <person name="Andreopoulos B."/>
            <person name="Baker S."/>
            <person name="Barry K."/>
            <person name="Bills G."/>
            <person name="Bluhm B."/>
            <person name="Cannon C."/>
            <person name="Castanera R."/>
            <person name="Culley D."/>
            <person name="Daum C."/>
            <person name="Ezra D."/>
            <person name="Gonzalez J."/>
            <person name="Henrissat B."/>
            <person name="Kuo A."/>
            <person name="Liang C."/>
            <person name="Lipzen A."/>
            <person name="Lutzoni F."/>
            <person name="Magnuson J."/>
            <person name="Mondo S."/>
            <person name="Nolan M."/>
            <person name="Ohm R."/>
            <person name="Pangilinan J."/>
            <person name="Park H.-J."/>
            <person name="Ramirez L."/>
            <person name="Alfaro M."/>
            <person name="Sun H."/>
            <person name="Tritt A."/>
            <person name="Yoshinaga Y."/>
            <person name="Zwiers L.-H."/>
            <person name="Turgeon B."/>
            <person name="Goodwin S."/>
            <person name="Spatafora J."/>
            <person name="Crous P."/>
            <person name="Grigoriev I."/>
        </authorList>
    </citation>
    <scope>NUCLEOTIDE SEQUENCE</scope>
    <source>
        <strain evidence="3">CBS 113979</strain>
    </source>
</reference>
<dbReference type="EMBL" id="ML977178">
    <property type="protein sequence ID" value="KAF1983104.1"/>
    <property type="molecule type" value="Genomic_DNA"/>
</dbReference>
<keyword evidence="4" id="KW-1185">Reference proteome</keyword>
<keyword evidence="1" id="KW-0175">Coiled coil</keyword>
<proteinExistence type="predicted"/>
<evidence type="ECO:0000313" key="3">
    <source>
        <dbReference type="EMBL" id="KAF1983104.1"/>
    </source>
</evidence>
<evidence type="ECO:0000256" key="2">
    <source>
        <dbReference type="SAM" id="MobiDB-lite"/>
    </source>
</evidence>
<dbReference type="Proteomes" id="UP000800041">
    <property type="component" value="Unassembled WGS sequence"/>
</dbReference>
<evidence type="ECO:0000256" key="1">
    <source>
        <dbReference type="SAM" id="Coils"/>
    </source>
</evidence>
<feature type="region of interest" description="Disordered" evidence="2">
    <location>
        <begin position="30"/>
        <end position="212"/>
    </location>
</feature>
<sequence>MAKKPSNIGLAASRYATASNGSLRATAQPYVAAKSRGSNTSLASTAESHRQREIQSHINNLQTKHAQTNFASRFENDDERRDAEEKAKREETRKAVEEAARKAANEKVRADEEKARKAAEEKARKADDEEKARKAAEEKAREAEEEKARKAAEERARKAEEEKARRAAEEKARKAEEEKTRKAAEQQAKLETMRKEAAEKTRAATESVAARAAAEEERNAKIAWNKLQKELQARHDQFEKDCSSLEEEIKILQKRIEILDDAETVAKTQIESYLKDNKAKKEATQKEIAEYQKKLLNLKRTTQELLDHMLEKHLPLVKRFAKHPTTKKSVAALNSEYEAVNSMDSGLEFDVASLPSVDTLRGTTESKGEESRRPDRVIPHRSEVQDRDPKKVDENKQAEKDKRIEERKVQLANGNARKNVKTDGELLFKAWPMPTERKEASKIRRARLSNLDPAWDLQRIFGLIWGGRVQEVVWSPRSTSATVLFLDHNECMAYIEATANDIMVLGRRVAVNLALEAEPIHERVQKWINGNVTRCVRAIDYDQEFGLGFLNKIAAEKNRKVESVRCGKFGPKRVFVEFRFQNIHDAVNFKAELARDEDWEHCNVFFSDDPCALATAVHSSNGPV</sequence>
<organism evidence="3 4">
    <name type="scientific">Aulographum hederae CBS 113979</name>
    <dbReference type="NCBI Taxonomy" id="1176131"/>
    <lineage>
        <taxon>Eukaryota</taxon>
        <taxon>Fungi</taxon>
        <taxon>Dikarya</taxon>
        <taxon>Ascomycota</taxon>
        <taxon>Pezizomycotina</taxon>
        <taxon>Dothideomycetes</taxon>
        <taxon>Pleosporomycetidae</taxon>
        <taxon>Aulographales</taxon>
        <taxon>Aulographaceae</taxon>
    </lineage>
</organism>
<name>A0A6G1GQL1_9PEZI</name>
<accession>A0A6G1GQL1</accession>
<feature type="region of interest" description="Disordered" evidence="2">
    <location>
        <begin position="358"/>
        <end position="405"/>
    </location>
</feature>
<feature type="compositionally biased region" description="Basic and acidic residues" evidence="2">
    <location>
        <begin position="364"/>
        <end position="405"/>
    </location>
</feature>
<feature type="compositionally biased region" description="Basic and acidic residues" evidence="2">
    <location>
        <begin position="191"/>
        <end position="203"/>
    </location>
</feature>
<feature type="compositionally biased region" description="Basic and acidic residues" evidence="2">
    <location>
        <begin position="74"/>
        <end position="184"/>
    </location>
</feature>
<protein>
    <recommendedName>
        <fullName evidence="5">RRM domain-containing protein</fullName>
    </recommendedName>
</protein>
<evidence type="ECO:0000313" key="4">
    <source>
        <dbReference type="Proteomes" id="UP000800041"/>
    </source>
</evidence>
<dbReference type="OrthoDB" id="422086at2759"/>
<feature type="compositionally biased region" description="Polar residues" evidence="2">
    <location>
        <begin position="36"/>
        <end position="46"/>
    </location>
</feature>
<feature type="compositionally biased region" description="Polar residues" evidence="2">
    <location>
        <begin position="56"/>
        <end position="71"/>
    </location>
</feature>
<feature type="coiled-coil region" evidence="1">
    <location>
        <begin position="228"/>
        <end position="308"/>
    </location>
</feature>